<dbReference type="InterPro" id="IPR001544">
    <property type="entry name" value="Aminotrans_IV"/>
</dbReference>
<dbReference type="PANTHER" id="PTHR42743:SF11">
    <property type="entry name" value="AMINODEOXYCHORISMATE LYASE"/>
    <property type="match status" value="1"/>
</dbReference>
<gene>
    <name evidence="2" type="ORF">UFOPK3119_00003</name>
</gene>
<dbReference type="InterPro" id="IPR043132">
    <property type="entry name" value="BCAT-like_C"/>
</dbReference>
<dbReference type="EMBL" id="CAFAAX010000001">
    <property type="protein sequence ID" value="CAB4801342.1"/>
    <property type="molecule type" value="Genomic_DNA"/>
</dbReference>
<dbReference type="GO" id="GO:0046394">
    <property type="term" value="P:carboxylic acid biosynthetic process"/>
    <property type="evidence" value="ECO:0007669"/>
    <property type="project" value="UniProtKB-ARBA"/>
</dbReference>
<protein>
    <submittedName>
        <fullName evidence="2">Unannotated protein</fullName>
    </submittedName>
</protein>
<dbReference type="GO" id="GO:0003824">
    <property type="term" value="F:catalytic activity"/>
    <property type="evidence" value="ECO:0007669"/>
    <property type="project" value="InterPro"/>
</dbReference>
<dbReference type="Gene3D" id="3.20.10.10">
    <property type="entry name" value="D-amino Acid Aminotransferase, subunit A, domain 2"/>
    <property type="match status" value="1"/>
</dbReference>
<dbReference type="SUPFAM" id="SSF56752">
    <property type="entry name" value="D-aminoacid aminotransferase-like PLP-dependent enzymes"/>
    <property type="match status" value="1"/>
</dbReference>
<comment type="similarity">
    <text evidence="1">Belongs to the class-IV pyridoxal-phosphate-dependent aminotransferase family.</text>
</comment>
<dbReference type="AlphaFoldDB" id="A0A6J6XWC3"/>
<reference evidence="2" key="1">
    <citation type="submission" date="2020-05" db="EMBL/GenBank/DDBJ databases">
        <authorList>
            <person name="Chiriac C."/>
            <person name="Salcher M."/>
            <person name="Ghai R."/>
            <person name="Kavagutti S V."/>
        </authorList>
    </citation>
    <scope>NUCLEOTIDE SEQUENCE</scope>
</reference>
<accession>A0A6J6XWC3</accession>
<evidence type="ECO:0000256" key="1">
    <source>
        <dbReference type="ARBA" id="ARBA00009320"/>
    </source>
</evidence>
<dbReference type="PANTHER" id="PTHR42743">
    <property type="entry name" value="AMINO-ACID AMINOTRANSFERASE"/>
    <property type="match status" value="1"/>
</dbReference>
<sequence>MKIWLNDRICESNEIEIDVDGWPVGSGVFETIRTENGQVYELARHMRRAGTAAKNFKLVLPGEDSIRSAIVQLLNVEPHPLGRLRLLFSDGRFIAVHQSYTEIVNPAKLKIADDGEGIESISFKTFPYDHRTSLLRQAQVEGFDEIICIGENGLVTEGAVSNFIFFIDGQWVTTPLTAGVLPGVQRAIVIERCGVVVRSLTRADLAKVSAAIVISSLKIALCVSSIDGRALVIDEDVKSFAAQIRAQTQSHSVG</sequence>
<proteinExistence type="inferred from homology"/>
<name>A0A6J6XWC3_9ZZZZ</name>
<dbReference type="Pfam" id="PF01063">
    <property type="entry name" value="Aminotran_4"/>
    <property type="match status" value="1"/>
</dbReference>
<dbReference type="InterPro" id="IPR050571">
    <property type="entry name" value="Class-IV_PLP-Dep_Aminotrnsfr"/>
</dbReference>
<organism evidence="2">
    <name type="scientific">freshwater metagenome</name>
    <dbReference type="NCBI Taxonomy" id="449393"/>
    <lineage>
        <taxon>unclassified sequences</taxon>
        <taxon>metagenomes</taxon>
        <taxon>ecological metagenomes</taxon>
    </lineage>
</organism>
<dbReference type="InterPro" id="IPR043131">
    <property type="entry name" value="BCAT-like_N"/>
</dbReference>
<dbReference type="InterPro" id="IPR036038">
    <property type="entry name" value="Aminotransferase-like"/>
</dbReference>
<evidence type="ECO:0000313" key="2">
    <source>
        <dbReference type="EMBL" id="CAB4801342.1"/>
    </source>
</evidence>
<dbReference type="Gene3D" id="3.30.470.10">
    <property type="match status" value="1"/>
</dbReference>